<dbReference type="Proteomes" id="UP000292919">
    <property type="component" value="Unassembled WGS sequence"/>
</dbReference>
<reference evidence="1 2" key="1">
    <citation type="submission" date="2018-12" db="EMBL/GenBank/DDBJ databases">
        <title>First genome draft of Desulfovibrio legallis sp. nov.</title>
        <authorList>
            <person name="Ben Dhia O."/>
            <person name="Najjari A."/>
            <person name="Ferjani R."/>
            <person name="Fhoula I."/>
            <person name="Fardeau M.-L."/>
            <person name="Boudabbous A."/>
            <person name="Ouzari H.I."/>
        </authorList>
    </citation>
    <scope>NUCLEOTIDE SEQUENCE [LARGE SCALE GENOMIC DNA]</scope>
    <source>
        <strain evidence="1 2">H1T</strain>
    </source>
</reference>
<name>A0A6H3F871_9BACT</name>
<organism evidence="1 2">
    <name type="scientific">Desulfovibrio legallii</name>
    <dbReference type="NCBI Taxonomy" id="571438"/>
    <lineage>
        <taxon>Bacteria</taxon>
        <taxon>Pseudomonadati</taxon>
        <taxon>Thermodesulfobacteriota</taxon>
        <taxon>Desulfovibrionia</taxon>
        <taxon>Desulfovibrionales</taxon>
        <taxon>Desulfovibrionaceae</taxon>
        <taxon>Desulfovibrio</taxon>
    </lineage>
</organism>
<accession>A0A6H3F871</accession>
<dbReference type="AlphaFoldDB" id="A0A6H3F871"/>
<gene>
    <name evidence="1" type="ORF">EB812_07975</name>
</gene>
<evidence type="ECO:0000313" key="1">
    <source>
        <dbReference type="EMBL" id="TBH79519.1"/>
    </source>
</evidence>
<sequence>MQIVTWLAANGSTYQSSRPRTAADIAIADRPDDMSTGAYNRDTGEWERTYDTTTTDTDLTIGEAERLYVWANAQTDGNGSVADIILKVLGV</sequence>
<evidence type="ECO:0000313" key="2">
    <source>
        <dbReference type="Proteomes" id="UP000292919"/>
    </source>
</evidence>
<protein>
    <submittedName>
        <fullName evidence="1">Ribonuclease R</fullName>
    </submittedName>
</protein>
<proteinExistence type="predicted"/>
<comment type="caution">
    <text evidence="1">The sequence shown here is derived from an EMBL/GenBank/DDBJ whole genome shotgun (WGS) entry which is preliminary data.</text>
</comment>
<dbReference type="EMBL" id="SIXC01000008">
    <property type="protein sequence ID" value="TBH79519.1"/>
    <property type="molecule type" value="Genomic_DNA"/>
</dbReference>
<keyword evidence="2" id="KW-1185">Reference proteome</keyword>
<dbReference type="RefSeq" id="WP_130958017.1">
    <property type="nucleotide sequence ID" value="NZ_JBHSHA010000014.1"/>
</dbReference>